<dbReference type="AlphaFoldDB" id="A0A0K2SY14"/>
<reference evidence="1" key="1">
    <citation type="submission" date="2014-05" db="EMBL/GenBank/DDBJ databases">
        <authorList>
            <person name="Chronopoulou M."/>
        </authorList>
    </citation>
    <scope>NUCLEOTIDE SEQUENCE</scope>
    <source>
        <tissue evidence="1">Whole organism</tissue>
    </source>
</reference>
<organism evidence="1">
    <name type="scientific">Lepeophtheirus salmonis</name>
    <name type="common">Salmon louse</name>
    <name type="synonym">Caligus salmonis</name>
    <dbReference type="NCBI Taxonomy" id="72036"/>
    <lineage>
        <taxon>Eukaryota</taxon>
        <taxon>Metazoa</taxon>
        <taxon>Ecdysozoa</taxon>
        <taxon>Arthropoda</taxon>
        <taxon>Crustacea</taxon>
        <taxon>Multicrustacea</taxon>
        <taxon>Hexanauplia</taxon>
        <taxon>Copepoda</taxon>
        <taxon>Siphonostomatoida</taxon>
        <taxon>Caligidae</taxon>
        <taxon>Lepeophtheirus</taxon>
    </lineage>
</organism>
<proteinExistence type="predicted"/>
<sequence length="70" mass="8638">MTSFNQHTKELYIIYIHETQHKQTWTNIYTDYFNHKTLNIYIYTDQHLHNYNTNTSTSMQIFQINNSYKV</sequence>
<protein>
    <submittedName>
        <fullName evidence="1">Uncharacterized protein</fullName>
    </submittedName>
</protein>
<dbReference type="EMBL" id="HACA01000901">
    <property type="protein sequence ID" value="CDW18262.1"/>
    <property type="molecule type" value="Transcribed_RNA"/>
</dbReference>
<evidence type="ECO:0000313" key="1">
    <source>
        <dbReference type="EMBL" id="CDW18262.1"/>
    </source>
</evidence>
<accession>A0A0K2SY14</accession>
<name>A0A0K2SY14_LEPSM</name>